<dbReference type="Proteomes" id="UP000244168">
    <property type="component" value="Unassembled WGS sequence"/>
</dbReference>
<gene>
    <name evidence="2" type="ORF">C8P68_106180</name>
</gene>
<accession>A0A2T5J7B9</accession>
<dbReference type="PROSITE" id="PS51257">
    <property type="entry name" value="PROKAR_LIPOPROTEIN"/>
    <property type="match status" value="1"/>
</dbReference>
<protein>
    <recommendedName>
        <fullName evidence="4">DUF4625 domain-containing protein</fullName>
    </recommendedName>
</protein>
<dbReference type="RefSeq" id="WP_107829765.1">
    <property type="nucleotide sequence ID" value="NZ_CP160205.1"/>
</dbReference>
<dbReference type="EMBL" id="QAOQ01000006">
    <property type="protein sequence ID" value="PTQ94966.1"/>
    <property type="molecule type" value="Genomic_DNA"/>
</dbReference>
<proteinExistence type="predicted"/>
<evidence type="ECO:0008006" key="4">
    <source>
        <dbReference type="Google" id="ProtNLM"/>
    </source>
</evidence>
<feature type="chain" id="PRO_5015623097" description="DUF4625 domain-containing protein" evidence="1">
    <location>
        <begin position="20"/>
        <end position="141"/>
    </location>
</feature>
<keyword evidence="1" id="KW-0732">Signal</keyword>
<comment type="caution">
    <text evidence="2">The sequence shown here is derived from an EMBL/GenBank/DDBJ whole genome shotgun (WGS) entry which is preliminary data.</text>
</comment>
<name>A0A2T5J7B9_9SPHI</name>
<evidence type="ECO:0000313" key="2">
    <source>
        <dbReference type="EMBL" id="PTQ94966.1"/>
    </source>
</evidence>
<feature type="signal peptide" evidence="1">
    <location>
        <begin position="1"/>
        <end position="19"/>
    </location>
</feature>
<evidence type="ECO:0000313" key="3">
    <source>
        <dbReference type="Proteomes" id="UP000244168"/>
    </source>
</evidence>
<evidence type="ECO:0000256" key="1">
    <source>
        <dbReference type="SAM" id="SignalP"/>
    </source>
</evidence>
<sequence>MNQRLRYLFVVLAVAAAFAACKKEDVQTGLSQINGEVMQANISGVNGPTSGKPGETLTFNLLWHNTQQGLWFDHVSDSTADDDTRIVKLYSVIRTDSIPTDSVPRPISYTFKAPTAGTYYLKFYKVENTDKSAIIDTVVIK</sequence>
<dbReference type="OrthoDB" id="660065at2"/>
<organism evidence="2 3">
    <name type="scientific">Mucilaginibacter yixingensis</name>
    <dbReference type="NCBI Taxonomy" id="1295612"/>
    <lineage>
        <taxon>Bacteria</taxon>
        <taxon>Pseudomonadati</taxon>
        <taxon>Bacteroidota</taxon>
        <taxon>Sphingobacteriia</taxon>
        <taxon>Sphingobacteriales</taxon>
        <taxon>Sphingobacteriaceae</taxon>
        <taxon>Mucilaginibacter</taxon>
    </lineage>
</organism>
<dbReference type="AlphaFoldDB" id="A0A2T5J7B9"/>
<reference evidence="2 3" key="1">
    <citation type="submission" date="2018-04" db="EMBL/GenBank/DDBJ databases">
        <title>Genomic Encyclopedia of Archaeal and Bacterial Type Strains, Phase II (KMG-II): from individual species to whole genera.</title>
        <authorList>
            <person name="Goeker M."/>
        </authorList>
    </citation>
    <scope>NUCLEOTIDE SEQUENCE [LARGE SCALE GENOMIC DNA]</scope>
    <source>
        <strain evidence="2 3">DSM 26809</strain>
    </source>
</reference>
<keyword evidence="3" id="KW-1185">Reference proteome</keyword>